<dbReference type="PANTHER" id="PTHR12358:SF54">
    <property type="entry name" value="SPHINGOSINE KINASE RELATED PROTEIN"/>
    <property type="match status" value="1"/>
</dbReference>
<dbReference type="Pfam" id="PF00781">
    <property type="entry name" value="DAGK_cat"/>
    <property type="match status" value="1"/>
</dbReference>
<proteinExistence type="inferred from homology"/>
<feature type="compositionally biased region" description="Low complexity" evidence="9">
    <location>
        <begin position="25"/>
        <end position="34"/>
    </location>
</feature>
<dbReference type="InterPro" id="IPR050187">
    <property type="entry name" value="Lipid_Phosphate_FormReg"/>
</dbReference>
<dbReference type="Pfam" id="PF19279">
    <property type="entry name" value="YegS_C"/>
    <property type="match status" value="1"/>
</dbReference>
<dbReference type="EMBL" id="RZGZ01000002">
    <property type="protein sequence ID" value="RUR00860.1"/>
    <property type="molecule type" value="Genomic_DNA"/>
</dbReference>
<dbReference type="GO" id="GO:0016301">
    <property type="term" value="F:kinase activity"/>
    <property type="evidence" value="ECO:0007669"/>
    <property type="project" value="UniProtKB-KW"/>
</dbReference>
<keyword evidence="12" id="KW-1185">Reference proteome</keyword>
<dbReference type="GO" id="GO:0005524">
    <property type="term" value="F:ATP binding"/>
    <property type="evidence" value="ECO:0007669"/>
    <property type="project" value="UniProtKB-KW"/>
</dbReference>
<evidence type="ECO:0000256" key="4">
    <source>
        <dbReference type="ARBA" id="ARBA00022741"/>
    </source>
</evidence>
<feature type="compositionally biased region" description="Basic and acidic residues" evidence="9">
    <location>
        <begin position="66"/>
        <end position="84"/>
    </location>
</feature>
<accession>A0A3S0XMU3</accession>
<dbReference type="AlphaFoldDB" id="A0A3S0XMU3"/>
<evidence type="ECO:0000313" key="12">
    <source>
        <dbReference type="Proteomes" id="UP000274909"/>
    </source>
</evidence>
<dbReference type="OrthoDB" id="3171056at2"/>
<keyword evidence="6" id="KW-0067">ATP-binding</keyword>
<dbReference type="GO" id="GO:0008654">
    <property type="term" value="P:phospholipid biosynthetic process"/>
    <property type="evidence" value="ECO:0007669"/>
    <property type="project" value="UniProtKB-KW"/>
</dbReference>
<evidence type="ECO:0000256" key="9">
    <source>
        <dbReference type="SAM" id="MobiDB-lite"/>
    </source>
</evidence>
<feature type="domain" description="DAGKc" evidence="10">
    <location>
        <begin position="128"/>
        <end position="258"/>
    </location>
</feature>
<dbReference type="InterPro" id="IPR001206">
    <property type="entry name" value="Diacylglycerol_kinase_cat_dom"/>
</dbReference>
<evidence type="ECO:0000256" key="6">
    <source>
        <dbReference type="ARBA" id="ARBA00022840"/>
    </source>
</evidence>
<evidence type="ECO:0000313" key="11">
    <source>
        <dbReference type="EMBL" id="RUR00860.1"/>
    </source>
</evidence>
<keyword evidence="7" id="KW-0594">Phospholipid biosynthesis</keyword>
<comment type="cofactor">
    <cofactor evidence="1">
        <name>Mg(2+)</name>
        <dbReference type="ChEBI" id="CHEBI:18420"/>
    </cofactor>
</comment>
<sequence length="440" mass="47255">MVGRCRLQPYGGPRGPPDPRRAAAPHRQAGGPPRRVLRDPGARAAREERRGPEVRPIRAQFVLGPRRLDDHGRGRGQARHEPPHGRTGRPQGRVGHRRSHREDARYGGAHDRQRLPRQARDRRLTTRVPLPRAVVVYHPLRVDLRRLRRVVTAEARAAGWAPTVWVATEEHDGGASALRRVLARVRPSVVIAAGGDGTVSVLVEALADGDVPLAIVPVGTTNLFARSTGSPRSLTAAVARAFAGSAPVSIDIGRFRATLDDGRVVERPFTVMVGAGVDAAMVADTHPVGKERFGWVGYLQGISASVWRNERFAAHVALDGGPGVSESAHSVVVANGGLLPAGLVFVPGALVDDGELDVMVLRPASVLSWVRLGAWFVASAVRAPLALGRSLAGPTVQVTRARRLVVAFEVPERAEADGEDLGLVSRLEVWVQPLALRVVR</sequence>
<feature type="compositionally biased region" description="Basic and acidic residues" evidence="9">
    <location>
        <begin position="36"/>
        <end position="56"/>
    </location>
</feature>
<comment type="similarity">
    <text evidence="2">Belongs to the diacylglycerol/lipid kinase family.</text>
</comment>
<gene>
    <name evidence="11" type="ORF">ELQ94_04755</name>
</gene>
<dbReference type="Gene3D" id="2.60.200.40">
    <property type="match status" value="1"/>
</dbReference>
<evidence type="ECO:0000256" key="5">
    <source>
        <dbReference type="ARBA" id="ARBA00022777"/>
    </source>
</evidence>
<name>A0A3S0XMU3_9MICO</name>
<dbReference type="InterPro" id="IPR017438">
    <property type="entry name" value="ATP-NAD_kinase_N"/>
</dbReference>
<keyword evidence="3" id="KW-0808">Transferase</keyword>
<dbReference type="PROSITE" id="PS50146">
    <property type="entry name" value="DAGK"/>
    <property type="match status" value="1"/>
</dbReference>
<dbReference type="Proteomes" id="UP000274909">
    <property type="component" value="Unassembled WGS sequence"/>
</dbReference>
<evidence type="ECO:0000259" key="10">
    <source>
        <dbReference type="PROSITE" id="PS50146"/>
    </source>
</evidence>
<evidence type="ECO:0000256" key="8">
    <source>
        <dbReference type="ARBA" id="ARBA00023264"/>
    </source>
</evidence>
<reference evidence="11 12" key="1">
    <citation type="submission" date="2018-12" db="EMBL/GenBank/DDBJ databases">
        <authorList>
            <person name="Li F."/>
        </authorList>
    </citation>
    <scope>NUCLEOTIDE SEQUENCE [LARGE SCALE GENOMIC DNA]</scope>
    <source>
        <strain evidence="11 12">EGI 6500705</strain>
    </source>
</reference>
<keyword evidence="4" id="KW-0547">Nucleotide-binding</keyword>
<dbReference type="InterPro" id="IPR045540">
    <property type="entry name" value="YegS/DAGK_C"/>
</dbReference>
<organism evidence="11 12">
    <name type="scientific">Labedella endophytica</name>
    <dbReference type="NCBI Taxonomy" id="1523160"/>
    <lineage>
        <taxon>Bacteria</taxon>
        <taxon>Bacillati</taxon>
        <taxon>Actinomycetota</taxon>
        <taxon>Actinomycetes</taxon>
        <taxon>Micrococcales</taxon>
        <taxon>Microbacteriaceae</taxon>
        <taxon>Labedella</taxon>
    </lineage>
</organism>
<keyword evidence="5" id="KW-0418">Kinase</keyword>
<feature type="region of interest" description="Disordered" evidence="9">
    <location>
        <begin position="1"/>
        <end position="120"/>
    </location>
</feature>
<protein>
    <recommendedName>
        <fullName evidence="10">DAGKc domain-containing protein</fullName>
    </recommendedName>
</protein>
<dbReference type="PANTHER" id="PTHR12358">
    <property type="entry name" value="SPHINGOSINE KINASE"/>
    <property type="match status" value="1"/>
</dbReference>
<dbReference type="SUPFAM" id="SSF111331">
    <property type="entry name" value="NAD kinase/diacylglycerol kinase-like"/>
    <property type="match status" value="1"/>
</dbReference>
<feature type="compositionally biased region" description="Basic and acidic residues" evidence="9">
    <location>
        <begin position="100"/>
        <end position="120"/>
    </location>
</feature>
<dbReference type="InterPro" id="IPR016064">
    <property type="entry name" value="NAD/diacylglycerol_kinase_sf"/>
</dbReference>
<evidence type="ECO:0000256" key="2">
    <source>
        <dbReference type="ARBA" id="ARBA00005983"/>
    </source>
</evidence>
<evidence type="ECO:0000256" key="7">
    <source>
        <dbReference type="ARBA" id="ARBA00023209"/>
    </source>
</evidence>
<dbReference type="Gene3D" id="3.40.50.10330">
    <property type="entry name" value="Probable inorganic polyphosphate/atp-NAD kinase, domain 1"/>
    <property type="match status" value="1"/>
</dbReference>
<keyword evidence="7" id="KW-0443">Lipid metabolism</keyword>
<evidence type="ECO:0000256" key="1">
    <source>
        <dbReference type="ARBA" id="ARBA00001946"/>
    </source>
</evidence>
<evidence type="ECO:0000256" key="3">
    <source>
        <dbReference type="ARBA" id="ARBA00022679"/>
    </source>
</evidence>
<comment type="caution">
    <text evidence="11">The sequence shown here is derived from an EMBL/GenBank/DDBJ whole genome shotgun (WGS) entry which is preliminary data.</text>
</comment>
<keyword evidence="8" id="KW-1208">Phospholipid metabolism</keyword>
<keyword evidence="7" id="KW-0444">Lipid biosynthesis</keyword>